<proteinExistence type="predicted"/>
<organism evidence="1 2">
    <name type="scientific">Fusarium oxysporum f. sp. conglutinans</name>
    <dbReference type="NCBI Taxonomy" id="100902"/>
    <lineage>
        <taxon>Eukaryota</taxon>
        <taxon>Fungi</taxon>
        <taxon>Dikarya</taxon>
        <taxon>Ascomycota</taxon>
        <taxon>Pezizomycotina</taxon>
        <taxon>Sordariomycetes</taxon>
        <taxon>Hypocreomycetidae</taxon>
        <taxon>Hypocreales</taxon>
        <taxon>Nectriaceae</taxon>
        <taxon>Fusarium</taxon>
        <taxon>Fusarium oxysporum species complex</taxon>
    </lineage>
</organism>
<dbReference type="EMBL" id="JACDXP010000011">
    <property type="protein sequence ID" value="KAF6517677.1"/>
    <property type="molecule type" value="Genomic_DNA"/>
</dbReference>
<comment type="caution">
    <text evidence="1">The sequence shown here is derived from an EMBL/GenBank/DDBJ whole genome shotgun (WGS) entry which is preliminary data.</text>
</comment>
<gene>
    <name evidence="1" type="ORF">HZS61_003238</name>
</gene>
<evidence type="ECO:0000313" key="1">
    <source>
        <dbReference type="EMBL" id="KAF6517677.1"/>
    </source>
</evidence>
<dbReference type="Proteomes" id="UP000593570">
    <property type="component" value="Unassembled WGS sequence"/>
</dbReference>
<name>A0A8H6GGD4_FUSOX</name>
<protein>
    <submittedName>
        <fullName evidence="1">Uncharacterized protein</fullName>
    </submittedName>
</protein>
<evidence type="ECO:0000313" key="2">
    <source>
        <dbReference type="Proteomes" id="UP000593570"/>
    </source>
</evidence>
<accession>A0A8H6GGD4</accession>
<dbReference type="AlphaFoldDB" id="A0A8H6GGD4"/>
<sequence>MAATDLYTMALQRSTQPDLLPENKEVRHSIAPLSETQRAGCKTWLQEMNFLRPGEEEDEEVWAKIKRNWIGYLSATSPTPEVALAPNRKVVQFTGGDEDDDGVENARGQKRRFADDRQRRMIIQSAFWNDLEGWRP</sequence>
<reference evidence="1 2" key="1">
    <citation type="journal article" date="2020" name="bioRxiv">
        <title>A chromosome-scale genome assembly for the Fusarium oxysporum strain Fo5176 to establish a model Arabidopsis-fungal pathosystem.</title>
        <authorList>
            <person name="Fokkens L."/>
            <person name="Guo L."/>
            <person name="Dora S."/>
            <person name="Wang B."/>
            <person name="Ye K."/>
            <person name="Sanchez-Rodriguez C."/>
            <person name="Croll D."/>
        </authorList>
    </citation>
    <scope>NUCLEOTIDE SEQUENCE [LARGE SCALE GENOMIC DNA]</scope>
    <source>
        <strain evidence="1 2">Fo5176</strain>
    </source>
</reference>